<sequence length="210" mass="22291">MKFSTSAIAASFLALAAAAPLDPLTSTAAGPDPNAISVVSLTTGGTGCPAGSVAQSISSDRTTFTLIFDSYVASLGPGIPITESRKNCQLNVHLHYPGGWQFSVFEATYRGYAELAKGQTGAQKSTYYFSGNSQQCSTESDFKGPYSSDYAFTDRVETESVVWSPCGIDGMLNINSQVRLTGDATKNGLLTTDSIDGKFTQILGFQWRKC</sequence>
<evidence type="ECO:0000313" key="2">
    <source>
        <dbReference type="EMBL" id="KAK6528910.1"/>
    </source>
</evidence>
<evidence type="ECO:0008006" key="4">
    <source>
        <dbReference type="Google" id="ProtNLM"/>
    </source>
</evidence>
<organism evidence="2 3">
    <name type="scientific">Orbilia ellipsospora</name>
    <dbReference type="NCBI Taxonomy" id="2528407"/>
    <lineage>
        <taxon>Eukaryota</taxon>
        <taxon>Fungi</taxon>
        <taxon>Dikarya</taxon>
        <taxon>Ascomycota</taxon>
        <taxon>Pezizomycotina</taxon>
        <taxon>Orbiliomycetes</taxon>
        <taxon>Orbiliales</taxon>
        <taxon>Orbiliaceae</taxon>
        <taxon>Orbilia</taxon>
    </lineage>
</organism>
<dbReference type="Pfam" id="PF14273">
    <property type="entry name" value="DUF4360"/>
    <property type="match status" value="1"/>
</dbReference>
<protein>
    <recommendedName>
        <fullName evidence="4">Secreted protein</fullName>
    </recommendedName>
</protein>
<evidence type="ECO:0000313" key="3">
    <source>
        <dbReference type="Proteomes" id="UP001365542"/>
    </source>
</evidence>
<accession>A0AAV9WYG4</accession>
<dbReference type="InterPro" id="IPR025649">
    <property type="entry name" value="DUF4360"/>
</dbReference>
<proteinExistence type="predicted"/>
<feature type="signal peptide" evidence="1">
    <location>
        <begin position="1"/>
        <end position="18"/>
    </location>
</feature>
<name>A0AAV9WYG4_9PEZI</name>
<feature type="chain" id="PRO_5043979121" description="Secreted protein" evidence="1">
    <location>
        <begin position="19"/>
        <end position="210"/>
    </location>
</feature>
<keyword evidence="1" id="KW-0732">Signal</keyword>
<evidence type="ECO:0000256" key="1">
    <source>
        <dbReference type="SAM" id="SignalP"/>
    </source>
</evidence>
<dbReference type="EMBL" id="JAVHJO010000014">
    <property type="protein sequence ID" value="KAK6528910.1"/>
    <property type="molecule type" value="Genomic_DNA"/>
</dbReference>
<keyword evidence="3" id="KW-1185">Reference proteome</keyword>
<dbReference type="AlphaFoldDB" id="A0AAV9WYG4"/>
<dbReference type="PANTHER" id="PTHR38847">
    <property type="match status" value="1"/>
</dbReference>
<comment type="caution">
    <text evidence="2">The sequence shown here is derived from an EMBL/GenBank/DDBJ whole genome shotgun (WGS) entry which is preliminary data.</text>
</comment>
<dbReference type="PANTHER" id="PTHR38847:SF1">
    <property type="entry name" value="PSEUDOURIDINE SYNTHASE RSUA_RLUA-LIKE DOMAIN-CONTAINING PROTEIN"/>
    <property type="match status" value="1"/>
</dbReference>
<gene>
    <name evidence="2" type="ORF">TWF694_004139</name>
</gene>
<dbReference type="Proteomes" id="UP001365542">
    <property type="component" value="Unassembled WGS sequence"/>
</dbReference>
<reference evidence="2 3" key="1">
    <citation type="submission" date="2019-10" db="EMBL/GenBank/DDBJ databases">
        <authorList>
            <person name="Palmer J.M."/>
        </authorList>
    </citation>
    <scope>NUCLEOTIDE SEQUENCE [LARGE SCALE GENOMIC DNA]</scope>
    <source>
        <strain evidence="2 3">TWF694</strain>
    </source>
</reference>